<sequence length="448" mass="48053">MTRAAGSYLLFGDTVDVWPVAALLAAQLPAGVEITVVETGHGQASPIALPLQDPYFRALEIGAPELAEAGARFALGYTLEGFRGAGTHMIAAPTGDLPAIAGLALHQVLRCVAEKAGALDRFGEHYEGFRLCARAAAGGRMALPEDAPDSPFAMLGPLAIIDRMALARLLRDRIAGGRIERLEGEVADLLRDGCGHVSSARLADGRQLEADVFVDLRRSSEGPDEGERSPLPLLEALAMSDIGIVTDPIAGVMPTFSASSSAAPALTPYALEAPWAANLIRLGPASAALGPLFSADARLLFLQATHLAECLPATAEMTVEARRFNRLHARSVERLYELVGAPLHLNRRDEEAWQDLRAIAPPEGLALRIEQFRSRGRMPEFDGEVADRQFWIDLLIGFSVLPGRHDRRAEAFDPRQLDAALGAVRGQIEQALAAMPTQAQFMQRFGNA</sequence>
<dbReference type="Proteomes" id="UP000782554">
    <property type="component" value="Unassembled WGS sequence"/>
</dbReference>
<dbReference type="RefSeq" id="WP_221603722.1">
    <property type="nucleotide sequence ID" value="NZ_JAIGNU010000003.1"/>
</dbReference>
<organism evidence="1 2">
    <name type="scientific">Qipengyuania mesophila</name>
    <dbReference type="NCBI Taxonomy" id="2867246"/>
    <lineage>
        <taxon>Bacteria</taxon>
        <taxon>Pseudomonadati</taxon>
        <taxon>Pseudomonadota</taxon>
        <taxon>Alphaproteobacteria</taxon>
        <taxon>Sphingomonadales</taxon>
        <taxon>Erythrobacteraceae</taxon>
        <taxon>Qipengyuania</taxon>
    </lineage>
</organism>
<gene>
    <name evidence="1" type="ORF">K3181_13935</name>
</gene>
<keyword evidence="2" id="KW-1185">Reference proteome</keyword>
<reference evidence="1 2" key="1">
    <citation type="submission" date="2021-08" db="EMBL/GenBank/DDBJ databases">
        <title>Comparative Genomics Analysis of the Genus Qipengyuania Reveals Extensive Genetic Diversity and Metabolic Versatility, Including the Description of Fifteen Novel Species.</title>
        <authorList>
            <person name="Liu Y."/>
        </authorList>
    </citation>
    <scope>NUCLEOTIDE SEQUENCE [LARGE SCALE GENOMIC DNA]</scope>
    <source>
        <strain evidence="1 2">YG27</strain>
    </source>
</reference>
<dbReference type="InterPro" id="IPR036188">
    <property type="entry name" value="FAD/NAD-bd_sf"/>
</dbReference>
<dbReference type="Gene3D" id="3.50.50.60">
    <property type="entry name" value="FAD/NAD(P)-binding domain"/>
    <property type="match status" value="2"/>
</dbReference>
<dbReference type="SUPFAM" id="SSF51905">
    <property type="entry name" value="FAD/NAD(P)-binding domain"/>
    <property type="match status" value="1"/>
</dbReference>
<dbReference type="EMBL" id="JAIGNU010000003">
    <property type="protein sequence ID" value="MBX7502540.1"/>
    <property type="molecule type" value="Genomic_DNA"/>
</dbReference>
<dbReference type="Pfam" id="PF04820">
    <property type="entry name" value="Trp_halogenase"/>
    <property type="match status" value="2"/>
</dbReference>
<comment type="caution">
    <text evidence="1">The sequence shown here is derived from an EMBL/GenBank/DDBJ whole genome shotgun (WGS) entry which is preliminary data.</text>
</comment>
<proteinExistence type="predicted"/>
<dbReference type="InterPro" id="IPR006905">
    <property type="entry name" value="Flavin_halogenase"/>
</dbReference>
<evidence type="ECO:0000313" key="2">
    <source>
        <dbReference type="Proteomes" id="UP000782554"/>
    </source>
</evidence>
<evidence type="ECO:0000313" key="1">
    <source>
        <dbReference type="EMBL" id="MBX7502540.1"/>
    </source>
</evidence>
<accession>A0ABS7JY09</accession>
<name>A0ABS7JY09_9SPHN</name>
<protein>
    <submittedName>
        <fullName evidence="1">Tryptophan 7-halogenase</fullName>
    </submittedName>
</protein>